<dbReference type="EMBL" id="CP114202">
    <property type="protein sequence ID" value="WAT95574.1"/>
    <property type="molecule type" value="Genomic_DNA"/>
</dbReference>
<reference evidence="3 5" key="2">
    <citation type="submission" date="2022-12" db="EMBL/GenBank/DDBJ databases">
        <authorList>
            <person name="Ruckert C."/>
            <person name="Busche T."/>
            <person name="Kalinowski J."/>
            <person name="Wittmann C."/>
        </authorList>
    </citation>
    <scope>NUCLEOTIDE SEQUENCE [LARGE SCALE GENOMIC DNA]</scope>
    <source>
        <strain evidence="3 5">DSM 40555</strain>
    </source>
</reference>
<evidence type="ECO:0000313" key="4">
    <source>
        <dbReference type="Proteomes" id="UP000429552"/>
    </source>
</evidence>
<keyword evidence="1" id="KW-0812">Transmembrane</keyword>
<feature type="transmembrane region" description="Helical" evidence="1">
    <location>
        <begin position="97"/>
        <end position="119"/>
    </location>
</feature>
<organism evidence="2 4">
    <name type="scientific">Streptomyces nigrescens</name>
    <dbReference type="NCBI Taxonomy" id="1920"/>
    <lineage>
        <taxon>Bacteria</taxon>
        <taxon>Bacillati</taxon>
        <taxon>Actinomycetota</taxon>
        <taxon>Actinomycetes</taxon>
        <taxon>Kitasatosporales</taxon>
        <taxon>Streptomycetaceae</taxon>
        <taxon>Streptomyces</taxon>
    </lineage>
</organism>
<gene>
    <name evidence="2" type="ORF">Sliba_12670</name>
    <name evidence="3" type="ORF">STRLI_001300</name>
</gene>
<feature type="transmembrane region" description="Helical" evidence="1">
    <location>
        <begin position="52"/>
        <end position="77"/>
    </location>
</feature>
<evidence type="ECO:0000313" key="5">
    <source>
        <dbReference type="Proteomes" id="UP001210609"/>
    </source>
</evidence>
<name>A0A640TCC0_STRNI</name>
<keyword evidence="1" id="KW-0472">Membrane</keyword>
<protein>
    <submittedName>
        <fullName evidence="3">DUF3995 domain-containing protein</fullName>
    </submittedName>
</protein>
<dbReference type="EMBL" id="BLIP01000001">
    <property type="protein sequence ID" value="GFE20814.1"/>
    <property type="molecule type" value="Genomic_DNA"/>
</dbReference>
<proteinExistence type="predicted"/>
<evidence type="ECO:0000256" key="1">
    <source>
        <dbReference type="SAM" id="Phobius"/>
    </source>
</evidence>
<dbReference type="InterPro" id="IPR025058">
    <property type="entry name" value="DUF3995"/>
</dbReference>
<keyword evidence="5" id="KW-1185">Reference proteome</keyword>
<evidence type="ECO:0000313" key="2">
    <source>
        <dbReference type="EMBL" id="GFE20814.1"/>
    </source>
</evidence>
<dbReference type="Pfam" id="PF13160">
    <property type="entry name" value="DUF3995"/>
    <property type="match status" value="1"/>
</dbReference>
<dbReference type="Proteomes" id="UP001210609">
    <property type="component" value="Chromosome"/>
</dbReference>
<dbReference type="AlphaFoldDB" id="A0A640TCC0"/>
<sequence>MDVGTTAIAVVGEAGRIGIGIGIGIAVALGTRDAEDRGTKHTELEALHMVRTLVPMVLAIVLTAIGLLHFIWAFSYWPMKDAITFTKTFAGTFDGKMPPAPITLLVGLALIGGAVLTLMVNESLPAIGPEWLRLVGMYGLMVVLLVRGLGGYFMNSGAAVEFQQLNTVLYSPLCVVLGSLGGIVAVAASRR</sequence>
<feature type="transmembrane region" description="Helical" evidence="1">
    <location>
        <begin position="6"/>
        <end position="31"/>
    </location>
</feature>
<feature type="transmembrane region" description="Helical" evidence="1">
    <location>
        <begin position="169"/>
        <end position="188"/>
    </location>
</feature>
<feature type="transmembrane region" description="Helical" evidence="1">
    <location>
        <begin position="131"/>
        <end position="149"/>
    </location>
</feature>
<dbReference type="RefSeq" id="WP_229837910.1">
    <property type="nucleotide sequence ID" value="NZ_BLIP01000001.1"/>
</dbReference>
<reference evidence="2 4" key="1">
    <citation type="submission" date="2019-12" db="EMBL/GenBank/DDBJ databases">
        <title>Whole genome shotgun sequence of Streptomyces libani subsp. libani NBRC 13452.</title>
        <authorList>
            <person name="Ichikawa N."/>
            <person name="Kimura A."/>
            <person name="Kitahashi Y."/>
            <person name="Komaki H."/>
            <person name="Tamura T."/>
        </authorList>
    </citation>
    <scope>NUCLEOTIDE SEQUENCE [LARGE SCALE GENOMIC DNA]</scope>
    <source>
        <strain evidence="2 4">NBRC 13452</strain>
    </source>
</reference>
<accession>A0A640TCC0</accession>
<keyword evidence="1" id="KW-1133">Transmembrane helix</keyword>
<dbReference type="Proteomes" id="UP000429552">
    <property type="component" value="Unassembled WGS sequence"/>
</dbReference>
<evidence type="ECO:0000313" key="3">
    <source>
        <dbReference type="EMBL" id="WAT95574.1"/>
    </source>
</evidence>